<evidence type="ECO:0000313" key="1">
    <source>
        <dbReference type="EMBL" id="MFC4392525.1"/>
    </source>
</evidence>
<name>A0ABV8W9K3_9FLAO</name>
<dbReference type="EMBL" id="JBHSCO010000004">
    <property type="protein sequence ID" value="MFC4392525.1"/>
    <property type="molecule type" value="Genomic_DNA"/>
</dbReference>
<reference evidence="2" key="1">
    <citation type="journal article" date="2019" name="Int. J. Syst. Evol. Microbiol.">
        <title>The Global Catalogue of Microorganisms (GCM) 10K type strain sequencing project: providing services to taxonomists for standard genome sequencing and annotation.</title>
        <authorList>
            <consortium name="The Broad Institute Genomics Platform"/>
            <consortium name="The Broad Institute Genome Sequencing Center for Infectious Disease"/>
            <person name="Wu L."/>
            <person name="Ma J."/>
        </authorList>
    </citation>
    <scope>NUCLEOTIDE SEQUENCE [LARGE SCALE GENOMIC DNA]</scope>
    <source>
        <strain evidence="2">CGMCC 1.15345</strain>
    </source>
</reference>
<sequence length="80" mass="9376">MEERKLWLEAEKKFRYDSNSLVTCPNCKKGNLFITDIAFNEKDISCGGERCIKCTNCEKFEIVLYRNSVPENWYSKNLGL</sequence>
<proteinExistence type="predicted"/>
<protein>
    <submittedName>
        <fullName evidence="1">Uncharacterized protein</fullName>
    </submittedName>
</protein>
<gene>
    <name evidence="1" type="ORF">ACFOY0_16110</name>
</gene>
<dbReference type="RefSeq" id="WP_179004027.1">
    <property type="nucleotide sequence ID" value="NZ_JBHSCO010000004.1"/>
</dbReference>
<organism evidence="1 2">
    <name type="scientific">Flavobacterium quisquiliarum</name>
    <dbReference type="NCBI Taxonomy" id="1834436"/>
    <lineage>
        <taxon>Bacteria</taxon>
        <taxon>Pseudomonadati</taxon>
        <taxon>Bacteroidota</taxon>
        <taxon>Flavobacteriia</taxon>
        <taxon>Flavobacteriales</taxon>
        <taxon>Flavobacteriaceae</taxon>
        <taxon>Flavobacterium</taxon>
    </lineage>
</organism>
<accession>A0ABV8W9K3</accession>
<keyword evidence="2" id="KW-1185">Reference proteome</keyword>
<dbReference type="Proteomes" id="UP001595719">
    <property type="component" value="Unassembled WGS sequence"/>
</dbReference>
<evidence type="ECO:0000313" key="2">
    <source>
        <dbReference type="Proteomes" id="UP001595719"/>
    </source>
</evidence>
<comment type="caution">
    <text evidence="1">The sequence shown here is derived from an EMBL/GenBank/DDBJ whole genome shotgun (WGS) entry which is preliminary data.</text>
</comment>